<keyword evidence="3" id="KW-1185">Reference proteome</keyword>
<feature type="compositionally biased region" description="Polar residues" evidence="1">
    <location>
        <begin position="74"/>
        <end position="95"/>
    </location>
</feature>
<organism evidence="2 3">
    <name type="scientific">Zopfia rhizophila CBS 207.26</name>
    <dbReference type="NCBI Taxonomy" id="1314779"/>
    <lineage>
        <taxon>Eukaryota</taxon>
        <taxon>Fungi</taxon>
        <taxon>Dikarya</taxon>
        <taxon>Ascomycota</taxon>
        <taxon>Pezizomycotina</taxon>
        <taxon>Dothideomycetes</taxon>
        <taxon>Dothideomycetes incertae sedis</taxon>
        <taxon>Zopfiaceae</taxon>
        <taxon>Zopfia</taxon>
    </lineage>
</organism>
<evidence type="ECO:0000313" key="3">
    <source>
        <dbReference type="Proteomes" id="UP000800200"/>
    </source>
</evidence>
<feature type="compositionally biased region" description="Basic and acidic residues" evidence="1">
    <location>
        <begin position="172"/>
        <end position="183"/>
    </location>
</feature>
<feature type="region of interest" description="Disordered" evidence="1">
    <location>
        <begin position="73"/>
        <end position="95"/>
    </location>
</feature>
<dbReference type="AlphaFoldDB" id="A0A6A6DWG7"/>
<accession>A0A6A6DWG7</accession>
<evidence type="ECO:0000313" key="2">
    <source>
        <dbReference type="EMBL" id="KAF2182026.1"/>
    </source>
</evidence>
<sequence>MSWPFLGILGCPTANSRRDGYEYEMEPPAPSVHPDIFLAAEPCAREVRSAMGRVRVMRLDYQTQQQRVVAHSSRAASMNSRFSGVPASTPNTPGFSQENSKAFLPARENGGALCEMLRQHSRTMLHIHLVQVLRCNAMHGKRRVPLSACPTSSISHQIVQDSTARLPEGTANDDKGQQSRKQDFAPPEIVRLAGRSHESEQRSPQSCAPGCAAVQVSEMPLPVWRSEPLSAPDALGLVS</sequence>
<dbReference type="Proteomes" id="UP000800200">
    <property type="component" value="Unassembled WGS sequence"/>
</dbReference>
<feature type="compositionally biased region" description="Polar residues" evidence="1">
    <location>
        <begin position="149"/>
        <end position="163"/>
    </location>
</feature>
<name>A0A6A6DWG7_9PEZI</name>
<proteinExistence type="predicted"/>
<dbReference type="EMBL" id="ML994650">
    <property type="protein sequence ID" value="KAF2182026.1"/>
    <property type="molecule type" value="Genomic_DNA"/>
</dbReference>
<evidence type="ECO:0000256" key="1">
    <source>
        <dbReference type="SAM" id="MobiDB-lite"/>
    </source>
</evidence>
<reference evidence="2" key="1">
    <citation type="journal article" date="2020" name="Stud. Mycol.">
        <title>101 Dothideomycetes genomes: a test case for predicting lifestyles and emergence of pathogens.</title>
        <authorList>
            <person name="Haridas S."/>
            <person name="Albert R."/>
            <person name="Binder M."/>
            <person name="Bloem J."/>
            <person name="Labutti K."/>
            <person name="Salamov A."/>
            <person name="Andreopoulos B."/>
            <person name="Baker S."/>
            <person name="Barry K."/>
            <person name="Bills G."/>
            <person name="Bluhm B."/>
            <person name="Cannon C."/>
            <person name="Castanera R."/>
            <person name="Culley D."/>
            <person name="Daum C."/>
            <person name="Ezra D."/>
            <person name="Gonzalez J."/>
            <person name="Henrissat B."/>
            <person name="Kuo A."/>
            <person name="Liang C."/>
            <person name="Lipzen A."/>
            <person name="Lutzoni F."/>
            <person name="Magnuson J."/>
            <person name="Mondo S."/>
            <person name="Nolan M."/>
            <person name="Ohm R."/>
            <person name="Pangilinan J."/>
            <person name="Park H.-J."/>
            <person name="Ramirez L."/>
            <person name="Alfaro M."/>
            <person name="Sun H."/>
            <person name="Tritt A."/>
            <person name="Yoshinaga Y."/>
            <person name="Zwiers L.-H."/>
            <person name="Turgeon B."/>
            <person name="Goodwin S."/>
            <person name="Spatafora J."/>
            <person name="Crous P."/>
            <person name="Grigoriev I."/>
        </authorList>
    </citation>
    <scope>NUCLEOTIDE SEQUENCE</scope>
    <source>
        <strain evidence="2">CBS 207.26</strain>
    </source>
</reference>
<feature type="region of interest" description="Disordered" evidence="1">
    <location>
        <begin position="147"/>
        <end position="186"/>
    </location>
</feature>
<protein>
    <submittedName>
        <fullName evidence="2">Uncharacterized protein</fullName>
    </submittedName>
</protein>
<gene>
    <name evidence="2" type="ORF">K469DRAFT_752468</name>
</gene>